<proteinExistence type="inferred from homology"/>
<protein>
    <recommendedName>
        <fullName evidence="9">3-hydroxy-3-methylglutaryl coenzyme A reductase</fullName>
        <shortName evidence="9">HMG-CoA reductase</shortName>
        <ecNumber evidence="9">1.1.1.34</ecNumber>
    </recommendedName>
</protein>
<dbReference type="InterPro" id="IPR023282">
    <property type="entry name" value="HMG_CoA_Rdtase_N"/>
</dbReference>
<dbReference type="PROSITE" id="PS01192">
    <property type="entry name" value="HMG_COA_REDUCTASE_3"/>
    <property type="match status" value="1"/>
</dbReference>
<dbReference type="FunFam" id="3.30.70.420:FF:000001">
    <property type="entry name" value="3-hydroxy-3-methylglutaryl coenzyme A reductase"/>
    <property type="match status" value="1"/>
</dbReference>
<dbReference type="PRINTS" id="PR00071">
    <property type="entry name" value="HMGCOARDTASE"/>
</dbReference>
<dbReference type="NCBIfam" id="TIGR00533">
    <property type="entry name" value="HMG_CoA_R_NADP"/>
    <property type="match status" value="1"/>
</dbReference>
<sequence>MASILPHHSGTSAFRSISSVFGKGIHRAAKLSSRNPIEMIAGILILSSFSYFYLFNLARTSDIFSGTVTRLYPTFVYADKHTHGFQQLARNDVSMDSTSEAVKIQLKQISIVDQEKNVIDRNTLATILRFQKTIDHTLLDDHVGQFGYNALCFKNAQGECFSQSLTNIFDIDTINSDDLRRSINEHPELAASIFGELDLNASTASSILLSFAFNASTDYRQQLSFAWEQKVATLSSDDLVSLSNTGNQEDVFTWAFIIARNIVYRIKELIEMADNIDIIVILGGYMMMLTTFVSLYMNMRSMGSRYTLATAVVVNGFFSFMFALLTVNALGVDVYPVVLAEAIPFLAVTIGFERHFKLTKRVFEFSKETPLTKQEIRKTIVRAVDSVALPIARDCIMEITVLALGAKSGISGLREFCLLSAILLAYDFIIMFTWYTAVLALKLELLRIREINGTSSKSAKTTGTGYIRSTVVKAFSDSTTTNNNSNIKADEPLIGRVKLLMIVGFVAMQLFKVCTTFQGSSGPQVSVVEPGVNNVLEKLLEQHRASDMGHLPLLVEVFPPLPFHIASSSYKTIVPDSIRQPLDYLLETYAVYIQHPVISKWITLALFVSLFLNTYLFKVAKQPTKTDIQKPASVPTTVAVEKKTHTHQHHHKHSKHQSSVAVQGVIRTLEECMQLTQTPESLSDEEVIMLVQKGKMASYALEKVLGDLERAVSIRRALISRASITKTLESSLLPLHNYHYDKVMGACCENVIGYMPIPVGVAGPMNIDGDSIHIPMATTEGCLIASAARGCKAINAGGGATTIITADGMTRGPCVEFPSIVSAAACKKFIEEDGAEIITAAFNSTSRFARLRKLKVALAGRLVFIRFSTTTGDAMGMNMISKGCEKALSVLAEHFPDMQIVSLSGNYCTDKKPAAINWIEGRGKSVVAEAVIPGAVVEKVLKTTVAALVELNISKNLIGSAMAGSVGGFNAHAANILTAVYLATGQDPAQNVESSNCITLMKAINDNQDLHISCSMPSIEVGTIGGGTILPPQQAMLDMLGVRGPHPTEPGKNAQRLARIICAAVMAGELSLCAALAAGHLVKAHMAHNRAAAPAPGSCIKS</sequence>
<gene>
    <name evidence="11" type="ORF">HMPREF1544_01712</name>
</gene>
<comment type="catalytic activity">
    <reaction evidence="9">
        <text>(R)-mevalonate + 2 NADP(+) + CoA = (3S)-3-hydroxy-3-methylglutaryl-CoA + 2 NADPH + 2 H(+)</text>
        <dbReference type="Rhea" id="RHEA:15989"/>
        <dbReference type="ChEBI" id="CHEBI:15378"/>
        <dbReference type="ChEBI" id="CHEBI:36464"/>
        <dbReference type="ChEBI" id="CHEBI:43074"/>
        <dbReference type="ChEBI" id="CHEBI:57287"/>
        <dbReference type="ChEBI" id="CHEBI:57783"/>
        <dbReference type="ChEBI" id="CHEBI:58349"/>
        <dbReference type="EC" id="1.1.1.34"/>
    </reaction>
</comment>
<dbReference type="AlphaFoldDB" id="S2JM55"/>
<comment type="similarity">
    <text evidence="2 9">Belongs to the HMG-CoA reductase family.</text>
</comment>
<feature type="transmembrane region" description="Helical" evidence="9">
    <location>
        <begin position="278"/>
        <end position="296"/>
    </location>
</feature>
<dbReference type="InParanoid" id="S2JM55"/>
<dbReference type="PROSITE" id="PS50065">
    <property type="entry name" value="HMG_COA_REDUCTASE_4"/>
    <property type="match status" value="1"/>
</dbReference>
<dbReference type="eggNOG" id="KOG2480">
    <property type="taxonomic scope" value="Eukaryota"/>
</dbReference>
<evidence type="ECO:0000256" key="5">
    <source>
        <dbReference type="ARBA" id="ARBA00022857"/>
    </source>
</evidence>
<comment type="pathway">
    <text evidence="9">Metabolic intermediate biosynthesis; (R)-mevalonate biosynthesis; (R)-mevalonate from acetyl-CoA: step 3/3.</text>
</comment>
<feature type="transmembrane region" description="Helical" evidence="9">
    <location>
        <begin position="416"/>
        <end position="437"/>
    </location>
</feature>
<accession>S2JM55</accession>
<dbReference type="EMBL" id="KE123909">
    <property type="protein sequence ID" value="EPB91391.1"/>
    <property type="molecule type" value="Genomic_DNA"/>
</dbReference>
<keyword evidence="6 9" id="KW-1133">Transmembrane helix</keyword>
<feature type="domain" description="SSD" evidence="10">
    <location>
        <begin position="277"/>
        <end position="441"/>
    </location>
</feature>
<keyword evidence="12" id="KW-1185">Reference proteome</keyword>
<dbReference type="VEuPathDB" id="FungiDB:HMPREF1544_01712"/>
<dbReference type="Gene3D" id="3.30.70.420">
    <property type="entry name" value="Hydroxymethylglutaryl-CoA reductase, class I/II, NAD/NADP-binding domain"/>
    <property type="match status" value="1"/>
</dbReference>
<dbReference type="GO" id="GO:0004420">
    <property type="term" value="F:hydroxymethylglutaryl-CoA reductase (NADPH) activity"/>
    <property type="evidence" value="ECO:0007669"/>
    <property type="project" value="UniProtKB-EC"/>
</dbReference>
<dbReference type="GO" id="GO:0006696">
    <property type="term" value="P:ergosterol biosynthetic process"/>
    <property type="evidence" value="ECO:0007669"/>
    <property type="project" value="TreeGrafter"/>
</dbReference>
<dbReference type="CDD" id="cd00643">
    <property type="entry name" value="HMG-CoA_reductase_classI"/>
    <property type="match status" value="1"/>
</dbReference>
<dbReference type="Gene3D" id="1.10.3270.10">
    <property type="entry name" value="HMGR, N-terminal domain"/>
    <property type="match status" value="1"/>
</dbReference>
<evidence type="ECO:0000256" key="1">
    <source>
        <dbReference type="ARBA" id="ARBA00004477"/>
    </source>
</evidence>
<dbReference type="InterPro" id="IPR009029">
    <property type="entry name" value="HMG_CoA_Rdtase_sub-bd_dom_sf"/>
</dbReference>
<evidence type="ECO:0000256" key="9">
    <source>
        <dbReference type="RuleBase" id="RU361219"/>
    </source>
</evidence>
<evidence type="ECO:0000256" key="3">
    <source>
        <dbReference type="ARBA" id="ARBA00022692"/>
    </source>
</evidence>
<evidence type="ECO:0000259" key="10">
    <source>
        <dbReference type="PROSITE" id="PS50156"/>
    </source>
</evidence>
<dbReference type="InterPro" id="IPR023074">
    <property type="entry name" value="HMG_CoA_Rdtase_cat_sf"/>
</dbReference>
<dbReference type="InterPro" id="IPR023076">
    <property type="entry name" value="HMG_CoA_Rdtase_CS"/>
</dbReference>
<dbReference type="PROSITE" id="PS50156">
    <property type="entry name" value="SSD"/>
    <property type="match status" value="1"/>
</dbReference>
<organism evidence="11 12">
    <name type="scientific">Mucor circinelloides f. circinelloides (strain 1006PhL)</name>
    <name type="common">Mucormycosis agent</name>
    <name type="synonym">Calyptromyces circinelloides</name>
    <dbReference type="NCBI Taxonomy" id="1220926"/>
    <lineage>
        <taxon>Eukaryota</taxon>
        <taxon>Fungi</taxon>
        <taxon>Fungi incertae sedis</taxon>
        <taxon>Mucoromycota</taxon>
        <taxon>Mucoromycotina</taxon>
        <taxon>Mucoromycetes</taxon>
        <taxon>Mucorales</taxon>
        <taxon>Mucorineae</taxon>
        <taxon>Mucoraceae</taxon>
        <taxon>Mucor</taxon>
    </lineage>
</organism>
<dbReference type="SUPFAM" id="SSF55035">
    <property type="entry name" value="NAD-binding domain of HMG-CoA reductase"/>
    <property type="match status" value="1"/>
</dbReference>
<keyword evidence="3 9" id="KW-0812">Transmembrane</keyword>
<evidence type="ECO:0000313" key="11">
    <source>
        <dbReference type="EMBL" id="EPB91391.1"/>
    </source>
</evidence>
<keyword evidence="5 9" id="KW-0521">NADP</keyword>
<evidence type="ECO:0000256" key="8">
    <source>
        <dbReference type="ARBA" id="ARBA00023136"/>
    </source>
</evidence>
<keyword evidence="8 9" id="KW-0472">Membrane</keyword>
<keyword evidence="4 9" id="KW-0256">Endoplasmic reticulum</keyword>
<dbReference type="Pfam" id="PF00368">
    <property type="entry name" value="HMG-CoA_red"/>
    <property type="match status" value="1"/>
</dbReference>
<comment type="subcellular location">
    <subcellularLocation>
        <location evidence="1 9">Endoplasmic reticulum membrane</location>
        <topology evidence="1 9">Multi-pass membrane protein</topology>
    </subcellularLocation>
</comment>
<dbReference type="InterPro" id="IPR004554">
    <property type="entry name" value="HMG_CoA_Rdtase_eu_arc"/>
</dbReference>
<dbReference type="Proteomes" id="UP000014254">
    <property type="component" value="Unassembled WGS sequence"/>
</dbReference>
<dbReference type="InterPro" id="IPR053958">
    <property type="entry name" value="HMGCR/SNAP/NPC1-like_SSD"/>
</dbReference>
<dbReference type="InterPro" id="IPR002202">
    <property type="entry name" value="HMG_CoA_Rdtase"/>
</dbReference>
<dbReference type="InterPro" id="IPR009023">
    <property type="entry name" value="HMG_CoA_Rdtase_NAD(P)-bd_sf"/>
</dbReference>
<dbReference type="PANTHER" id="PTHR10572:SF24">
    <property type="entry name" value="3-HYDROXY-3-METHYLGLUTARYL-COENZYME A REDUCTASE"/>
    <property type="match status" value="1"/>
</dbReference>
<dbReference type="FunCoup" id="S2JM55">
    <property type="interactions" value="242"/>
</dbReference>
<evidence type="ECO:0000256" key="2">
    <source>
        <dbReference type="ARBA" id="ARBA00007661"/>
    </source>
</evidence>
<evidence type="ECO:0000313" key="12">
    <source>
        <dbReference type="Proteomes" id="UP000014254"/>
    </source>
</evidence>
<dbReference type="GO" id="GO:0015936">
    <property type="term" value="P:coenzyme A metabolic process"/>
    <property type="evidence" value="ECO:0007669"/>
    <property type="project" value="InterPro"/>
</dbReference>
<dbReference type="SUPFAM" id="SSF56542">
    <property type="entry name" value="Substrate-binding domain of HMG-CoA reductase"/>
    <property type="match status" value="1"/>
</dbReference>
<dbReference type="GO" id="GO:0005789">
    <property type="term" value="C:endoplasmic reticulum membrane"/>
    <property type="evidence" value="ECO:0007669"/>
    <property type="project" value="UniProtKB-SubCell"/>
</dbReference>
<dbReference type="OrthoDB" id="310654at2759"/>
<feature type="transmembrane region" description="Helical" evidence="9">
    <location>
        <begin position="334"/>
        <end position="352"/>
    </location>
</feature>
<dbReference type="GO" id="GO:0008299">
    <property type="term" value="P:isoprenoid biosynthetic process"/>
    <property type="evidence" value="ECO:0007669"/>
    <property type="project" value="InterPro"/>
</dbReference>
<reference evidence="12" key="1">
    <citation type="submission" date="2013-05" db="EMBL/GenBank/DDBJ databases">
        <title>The Genome sequence of Mucor circinelloides f. circinelloides 1006PhL.</title>
        <authorList>
            <consortium name="The Broad Institute Genomics Platform"/>
            <person name="Cuomo C."/>
            <person name="Earl A."/>
            <person name="Findley K."/>
            <person name="Lee S.C."/>
            <person name="Walker B."/>
            <person name="Young S."/>
            <person name="Zeng Q."/>
            <person name="Gargeya S."/>
            <person name="Fitzgerald M."/>
            <person name="Haas B."/>
            <person name="Abouelleil A."/>
            <person name="Allen A.W."/>
            <person name="Alvarado L."/>
            <person name="Arachchi H.M."/>
            <person name="Berlin A.M."/>
            <person name="Chapman S.B."/>
            <person name="Gainer-Dewar J."/>
            <person name="Goldberg J."/>
            <person name="Griggs A."/>
            <person name="Gujja S."/>
            <person name="Hansen M."/>
            <person name="Howarth C."/>
            <person name="Imamovic A."/>
            <person name="Ireland A."/>
            <person name="Larimer J."/>
            <person name="McCowan C."/>
            <person name="Murphy C."/>
            <person name="Pearson M."/>
            <person name="Poon T.W."/>
            <person name="Priest M."/>
            <person name="Roberts A."/>
            <person name="Saif S."/>
            <person name="Shea T."/>
            <person name="Sisk P."/>
            <person name="Sykes S."/>
            <person name="Wortman J."/>
            <person name="Nusbaum C."/>
            <person name="Birren B."/>
        </authorList>
    </citation>
    <scope>NUCLEOTIDE SEQUENCE [LARGE SCALE GENOMIC DNA]</scope>
    <source>
        <strain evidence="12">1006PhL</strain>
    </source>
</reference>
<dbReference type="UniPathway" id="UPA00058">
    <property type="reaction ID" value="UER00103"/>
</dbReference>
<dbReference type="OMA" id="KKWIMRA"/>
<dbReference type="EC" id="1.1.1.34" evidence="9"/>
<dbReference type="FunFam" id="3.90.770.10:FF:000001">
    <property type="entry name" value="3-hydroxy-3-methylglutaryl coenzyme A reductase"/>
    <property type="match status" value="1"/>
</dbReference>
<feature type="transmembrane region" description="Helical" evidence="9">
    <location>
        <begin position="308"/>
        <end position="328"/>
    </location>
</feature>
<dbReference type="FunFam" id="1.10.3270.10:FF:000001">
    <property type="entry name" value="3-hydroxy-3-methylglutaryl coenzyme A reductase"/>
    <property type="match status" value="1"/>
</dbReference>
<dbReference type="PROSITE" id="PS00066">
    <property type="entry name" value="HMG_COA_REDUCTASE_1"/>
    <property type="match status" value="1"/>
</dbReference>
<dbReference type="Pfam" id="PF12349">
    <property type="entry name" value="Sterol-sensing"/>
    <property type="match status" value="1"/>
</dbReference>
<evidence type="ECO:0000256" key="7">
    <source>
        <dbReference type="ARBA" id="ARBA00023002"/>
    </source>
</evidence>
<evidence type="ECO:0000256" key="4">
    <source>
        <dbReference type="ARBA" id="ARBA00022824"/>
    </source>
</evidence>
<keyword evidence="7 9" id="KW-0560">Oxidoreductase</keyword>
<dbReference type="Gene3D" id="3.90.770.10">
    <property type="entry name" value="3-hydroxy-3-methylglutaryl-coenzyme A Reductase, Chain A, domain 2"/>
    <property type="match status" value="1"/>
</dbReference>
<dbReference type="PROSITE" id="PS00318">
    <property type="entry name" value="HMG_COA_REDUCTASE_2"/>
    <property type="match status" value="1"/>
</dbReference>
<dbReference type="STRING" id="1220926.S2JM55"/>
<dbReference type="InterPro" id="IPR000731">
    <property type="entry name" value="SSD"/>
</dbReference>
<dbReference type="PANTHER" id="PTHR10572">
    <property type="entry name" value="3-HYDROXY-3-METHYLGLUTARYL-COENZYME A REDUCTASE"/>
    <property type="match status" value="1"/>
</dbReference>
<name>S2JM55_MUCC1</name>
<dbReference type="GO" id="GO:0005778">
    <property type="term" value="C:peroxisomal membrane"/>
    <property type="evidence" value="ECO:0007669"/>
    <property type="project" value="TreeGrafter"/>
</dbReference>
<evidence type="ECO:0000256" key="6">
    <source>
        <dbReference type="ARBA" id="ARBA00022989"/>
    </source>
</evidence>